<evidence type="ECO:0008006" key="3">
    <source>
        <dbReference type="Google" id="ProtNLM"/>
    </source>
</evidence>
<reference evidence="1 2" key="1">
    <citation type="journal article" date="2016" name="Nat. Commun.">
        <title>Thousands of microbial genomes shed light on interconnected biogeochemical processes in an aquifer system.</title>
        <authorList>
            <person name="Anantharaman K."/>
            <person name="Brown C.T."/>
            <person name="Hug L.A."/>
            <person name="Sharon I."/>
            <person name="Castelle C.J."/>
            <person name="Probst A.J."/>
            <person name="Thomas B.C."/>
            <person name="Singh A."/>
            <person name="Wilkins M.J."/>
            <person name="Karaoz U."/>
            <person name="Brodie E.L."/>
            <person name="Williams K.H."/>
            <person name="Hubbard S.S."/>
            <person name="Banfield J.F."/>
        </authorList>
    </citation>
    <scope>NUCLEOTIDE SEQUENCE [LARGE SCALE GENOMIC DNA]</scope>
</reference>
<accession>A0A1F7Y3F4</accession>
<sequence length="98" mass="11340">MTITVSVSDFRNNLAGYLTQIARGTKILIKDDKKNLELAEVSLKRQFDKDSYESSLRKAAGTFLFENHTEFSSYKKVESWLRSTRRLSDRKVKSETQS</sequence>
<evidence type="ECO:0000313" key="1">
    <source>
        <dbReference type="EMBL" id="OGM21188.1"/>
    </source>
</evidence>
<dbReference type="AlphaFoldDB" id="A0A1F7Y3F4"/>
<gene>
    <name evidence="1" type="ORF">A2714_03200</name>
</gene>
<evidence type="ECO:0000313" key="2">
    <source>
        <dbReference type="Proteomes" id="UP000178419"/>
    </source>
</evidence>
<organism evidence="1 2">
    <name type="scientific">Candidatus Woesebacteria bacterium RIFCSPHIGHO2_01_FULL_38_9</name>
    <dbReference type="NCBI Taxonomy" id="1802492"/>
    <lineage>
        <taxon>Bacteria</taxon>
        <taxon>Candidatus Woeseibacteriota</taxon>
    </lineage>
</organism>
<proteinExistence type="predicted"/>
<name>A0A1F7Y3F4_9BACT</name>
<protein>
    <recommendedName>
        <fullName evidence="3">Antitoxin</fullName>
    </recommendedName>
</protein>
<dbReference type="EMBL" id="MGGE01000023">
    <property type="protein sequence ID" value="OGM21188.1"/>
    <property type="molecule type" value="Genomic_DNA"/>
</dbReference>
<comment type="caution">
    <text evidence="1">The sequence shown here is derived from an EMBL/GenBank/DDBJ whole genome shotgun (WGS) entry which is preliminary data.</text>
</comment>
<dbReference type="Proteomes" id="UP000178419">
    <property type="component" value="Unassembled WGS sequence"/>
</dbReference>